<dbReference type="OrthoDB" id="8561314at2"/>
<dbReference type="InterPro" id="IPR009967">
    <property type="entry name" value="Flagellum_FlbT"/>
</dbReference>
<sequence>MAGLGIRLDANDRMIINGAGIHFLTSAQIRLTNQARFLFGRQLLPPEQANTPARRIYYALQTAYVGTSEERTSALSEARYYIEIFSKETTSETARELLSSALASAEQEDLYTALKLARRIIRHEDAVLGAAKKDLGV</sequence>
<evidence type="ECO:0000313" key="4">
    <source>
        <dbReference type="EMBL" id="GEN59815.1"/>
    </source>
</evidence>
<evidence type="ECO:0000256" key="3">
    <source>
        <dbReference type="ARBA" id="ARBA00022884"/>
    </source>
</evidence>
<name>A0A511XA64_9PROT</name>
<dbReference type="Pfam" id="PF07378">
    <property type="entry name" value="FlbT"/>
    <property type="match status" value="1"/>
</dbReference>
<gene>
    <name evidence="4" type="ORF">ANI02nite_16990</name>
</gene>
<dbReference type="Proteomes" id="UP000321635">
    <property type="component" value="Unassembled WGS sequence"/>
</dbReference>
<keyword evidence="5" id="KW-1185">Reference proteome</keyword>
<evidence type="ECO:0000256" key="1">
    <source>
        <dbReference type="ARBA" id="ARBA00022491"/>
    </source>
</evidence>
<evidence type="ECO:0000256" key="2">
    <source>
        <dbReference type="ARBA" id="ARBA00022795"/>
    </source>
</evidence>
<keyword evidence="1" id="KW-0678">Repressor</keyword>
<dbReference type="EMBL" id="BJYF01000008">
    <property type="protein sequence ID" value="GEN59815.1"/>
    <property type="molecule type" value="Genomic_DNA"/>
</dbReference>
<comment type="caution">
    <text evidence="4">The sequence shown here is derived from an EMBL/GenBank/DDBJ whole genome shotgun (WGS) entry which is preliminary data.</text>
</comment>
<dbReference type="GO" id="GO:0048027">
    <property type="term" value="F:mRNA 5'-UTR binding"/>
    <property type="evidence" value="ECO:0007669"/>
    <property type="project" value="InterPro"/>
</dbReference>
<evidence type="ECO:0000313" key="5">
    <source>
        <dbReference type="Proteomes" id="UP000321635"/>
    </source>
</evidence>
<dbReference type="RefSeq" id="WP_026399301.1">
    <property type="nucleotide sequence ID" value="NZ_BAPG01000120.1"/>
</dbReference>
<dbReference type="STRING" id="1120919.GCA_000429165_02270"/>
<proteinExistence type="predicted"/>
<evidence type="ECO:0008006" key="6">
    <source>
        <dbReference type="Google" id="ProtNLM"/>
    </source>
</evidence>
<dbReference type="AlphaFoldDB" id="A0A511XA64"/>
<dbReference type="GO" id="GO:0006402">
    <property type="term" value="P:mRNA catabolic process"/>
    <property type="evidence" value="ECO:0007669"/>
    <property type="project" value="InterPro"/>
</dbReference>
<accession>A0A511XA64</accession>
<reference evidence="4 5" key="1">
    <citation type="submission" date="2019-07" db="EMBL/GenBank/DDBJ databases">
        <title>Whole genome shotgun sequence of Acetobacter nitrogenifigens NBRC 105050.</title>
        <authorList>
            <person name="Hosoyama A."/>
            <person name="Uohara A."/>
            <person name="Ohji S."/>
            <person name="Ichikawa N."/>
        </authorList>
    </citation>
    <scope>NUCLEOTIDE SEQUENCE [LARGE SCALE GENOMIC DNA]</scope>
    <source>
        <strain evidence="4 5">NBRC 105050</strain>
    </source>
</reference>
<keyword evidence="3" id="KW-0694">RNA-binding</keyword>
<dbReference type="GO" id="GO:0044781">
    <property type="term" value="P:bacterial-type flagellum organization"/>
    <property type="evidence" value="ECO:0007669"/>
    <property type="project" value="UniProtKB-KW"/>
</dbReference>
<protein>
    <recommendedName>
        <fullName evidence="6">Flagellar biosynthesis repressor FlbT</fullName>
    </recommendedName>
</protein>
<dbReference type="GO" id="GO:1902209">
    <property type="term" value="P:negative regulation of bacterial-type flagellum assembly"/>
    <property type="evidence" value="ECO:0007669"/>
    <property type="project" value="InterPro"/>
</dbReference>
<organism evidence="4 5">
    <name type="scientific">Acetobacter nitrogenifigens DSM 23921 = NBRC 105050</name>
    <dbReference type="NCBI Taxonomy" id="1120919"/>
    <lineage>
        <taxon>Bacteria</taxon>
        <taxon>Pseudomonadati</taxon>
        <taxon>Pseudomonadota</taxon>
        <taxon>Alphaproteobacteria</taxon>
        <taxon>Acetobacterales</taxon>
        <taxon>Acetobacteraceae</taxon>
        <taxon>Acetobacter</taxon>
    </lineage>
</organism>
<keyword evidence="2" id="KW-1005">Bacterial flagellum biogenesis</keyword>